<dbReference type="EMBL" id="OU893352">
    <property type="protein sequence ID" value="CAG9790353.1"/>
    <property type="molecule type" value="Genomic_DNA"/>
</dbReference>
<name>A0A9N9R557_9NEOP</name>
<evidence type="ECO:0000313" key="2">
    <source>
        <dbReference type="Proteomes" id="UP001153714"/>
    </source>
</evidence>
<dbReference type="OrthoDB" id="3039988at2759"/>
<organism evidence="1 2">
    <name type="scientific">Diatraea saccharalis</name>
    <name type="common">sugarcane borer</name>
    <dbReference type="NCBI Taxonomy" id="40085"/>
    <lineage>
        <taxon>Eukaryota</taxon>
        <taxon>Metazoa</taxon>
        <taxon>Ecdysozoa</taxon>
        <taxon>Arthropoda</taxon>
        <taxon>Hexapoda</taxon>
        <taxon>Insecta</taxon>
        <taxon>Pterygota</taxon>
        <taxon>Neoptera</taxon>
        <taxon>Endopterygota</taxon>
        <taxon>Lepidoptera</taxon>
        <taxon>Glossata</taxon>
        <taxon>Ditrysia</taxon>
        <taxon>Pyraloidea</taxon>
        <taxon>Crambidae</taxon>
        <taxon>Crambinae</taxon>
        <taxon>Diatraea</taxon>
    </lineage>
</organism>
<dbReference type="AlphaFoldDB" id="A0A9N9R557"/>
<evidence type="ECO:0000313" key="1">
    <source>
        <dbReference type="EMBL" id="CAG9790353.1"/>
    </source>
</evidence>
<reference evidence="1" key="2">
    <citation type="submission" date="2022-10" db="EMBL/GenBank/DDBJ databases">
        <authorList>
            <consortium name="ENA_rothamsted_submissions"/>
            <consortium name="culmorum"/>
            <person name="King R."/>
        </authorList>
    </citation>
    <scope>NUCLEOTIDE SEQUENCE</scope>
</reference>
<protein>
    <submittedName>
        <fullName evidence="1">Uncharacterized protein</fullName>
    </submittedName>
</protein>
<keyword evidence="2" id="KW-1185">Reference proteome</keyword>
<dbReference type="Proteomes" id="UP001153714">
    <property type="component" value="Chromosome 21"/>
</dbReference>
<reference evidence="1" key="1">
    <citation type="submission" date="2021-12" db="EMBL/GenBank/DDBJ databases">
        <authorList>
            <person name="King R."/>
        </authorList>
    </citation>
    <scope>NUCLEOTIDE SEQUENCE</scope>
</reference>
<proteinExistence type="predicted"/>
<gene>
    <name evidence="1" type="ORF">DIATSA_LOCUS8022</name>
</gene>
<sequence>MNTILEKDTIEIQYDEECMRTPSPSSFARKESELFKTDEYTHLKKETVSRSKRGREEDEDWKLVGKEKKNKIQDSLQVYITGKEKLPKQFAMAKLFKNLGLEDINRIKYLNPY</sequence>
<accession>A0A9N9R557</accession>